<comment type="caution">
    <text evidence="1">The sequence shown here is derived from an EMBL/GenBank/DDBJ whole genome shotgun (WGS) entry which is preliminary data.</text>
</comment>
<reference evidence="1" key="1">
    <citation type="submission" date="2020-11" db="EMBL/GenBank/DDBJ databases">
        <authorList>
            <consortium name="DOE Joint Genome Institute"/>
            <person name="Ahrendt S."/>
            <person name="Riley R."/>
            <person name="Andreopoulos W."/>
            <person name="Labutti K."/>
            <person name="Pangilinan J."/>
            <person name="Ruiz-Duenas F.J."/>
            <person name="Barrasa J.M."/>
            <person name="Sanchez-Garcia M."/>
            <person name="Camarero S."/>
            <person name="Miyauchi S."/>
            <person name="Serrano A."/>
            <person name="Linde D."/>
            <person name="Babiker R."/>
            <person name="Drula E."/>
            <person name="Ayuso-Fernandez I."/>
            <person name="Pacheco R."/>
            <person name="Padilla G."/>
            <person name="Ferreira P."/>
            <person name="Barriuso J."/>
            <person name="Kellner H."/>
            <person name="Castanera R."/>
            <person name="Alfaro M."/>
            <person name="Ramirez L."/>
            <person name="Pisabarro A.G."/>
            <person name="Kuo A."/>
            <person name="Tritt A."/>
            <person name="Lipzen A."/>
            <person name="He G."/>
            <person name="Yan M."/>
            <person name="Ng V."/>
            <person name="Cullen D."/>
            <person name="Martin F."/>
            <person name="Rosso M.-N."/>
            <person name="Henrissat B."/>
            <person name="Hibbett D."/>
            <person name="Martinez A.T."/>
            <person name="Grigoriev I.V."/>
        </authorList>
    </citation>
    <scope>NUCLEOTIDE SEQUENCE</scope>
    <source>
        <strain evidence="1">CBS 247.69</strain>
    </source>
</reference>
<protein>
    <submittedName>
        <fullName evidence="1">Uncharacterized protein</fullName>
    </submittedName>
</protein>
<name>A0A9P5Y264_9AGAR</name>
<dbReference type="EMBL" id="MU150291">
    <property type="protein sequence ID" value="KAF9460948.1"/>
    <property type="molecule type" value="Genomic_DNA"/>
</dbReference>
<organism evidence="1 2">
    <name type="scientific">Collybia nuda</name>
    <dbReference type="NCBI Taxonomy" id="64659"/>
    <lineage>
        <taxon>Eukaryota</taxon>
        <taxon>Fungi</taxon>
        <taxon>Dikarya</taxon>
        <taxon>Basidiomycota</taxon>
        <taxon>Agaricomycotina</taxon>
        <taxon>Agaricomycetes</taxon>
        <taxon>Agaricomycetidae</taxon>
        <taxon>Agaricales</taxon>
        <taxon>Tricholomatineae</taxon>
        <taxon>Clitocybaceae</taxon>
        <taxon>Collybia</taxon>
    </lineage>
</organism>
<proteinExistence type="predicted"/>
<evidence type="ECO:0000313" key="1">
    <source>
        <dbReference type="EMBL" id="KAF9460948.1"/>
    </source>
</evidence>
<gene>
    <name evidence="1" type="ORF">BDZ94DRAFT_862831</name>
</gene>
<accession>A0A9P5Y264</accession>
<evidence type="ECO:0000313" key="2">
    <source>
        <dbReference type="Proteomes" id="UP000807353"/>
    </source>
</evidence>
<keyword evidence="2" id="KW-1185">Reference proteome</keyword>
<sequence length="167" mass="19509">MLGHSFKVVWSVKGTCLPSILYPLLNSESWKITGLNIHPDNWEQFVHPDGKFYFRNLQLENWHAHICKSSLSTETELSNNIELYLALDPEPRHYYVDHSPRQVFWVESFPLNEILPSGQDGRSSVEVFSLQNYYRHLEYFPRHNALPYDSVEFLRDHMTLGDSATAP</sequence>
<dbReference type="Proteomes" id="UP000807353">
    <property type="component" value="Unassembled WGS sequence"/>
</dbReference>
<dbReference type="AlphaFoldDB" id="A0A9P5Y264"/>